<proteinExistence type="predicted"/>
<evidence type="ECO:0000256" key="1">
    <source>
        <dbReference type="SAM" id="SignalP"/>
    </source>
</evidence>
<name>A0A8S0PZ52_OLEEU</name>
<evidence type="ECO:0000313" key="2">
    <source>
        <dbReference type="EMBL" id="CAA2957975.1"/>
    </source>
</evidence>
<dbReference type="Proteomes" id="UP000594638">
    <property type="component" value="Unassembled WGS sequence"/>
</dbReference>
<dbReference type="AlphaFoldDB" id="A0A8S0PZ52"/>
<gene>
    <name evidence="2" type="ORF">OLEA9_A019291</name>
</gene>
<feature type="chain" id="PRO_5035769806" evidence="1">
    <location>
        <begin position="23"/>
        <end position="49"/>
    </location>
</feature>
<feature type="signal peptide" evidence="1">
    <location>
        <begin position="1"/>
        <end position="22"/>
    </location>
</feature>
<keyword evidence="3" id="KW-1185">Reference proteome</keyword>
<sequence length="49" mass="5227">MGEISRILQITIVAVLTAVGAATRSTVNNCAHHYKWINGLVSVLGVEYG</sequence>
<organism evidence="2 3">
    <name type="scientific">Olea europaea subsp. europaea</name>
    <dbReference type="NCBI Taxonomy" id="158383"/>
    <lineage>
        <taxon>Eukaryota</taxon>
        <taxon>Viridiplantae</taxon>
        <taxon>Streptophyta</taxon>
        <taxon>Embryophyta</taxon>
        <taxon>Tracheophyta</taxon>
        <taxon>Spermatophyta</taxon>
        <taxon>Magnoliopsida</taxon>
        <taxon>eudicotyledons</taxon>
        <taxon>Gunneridae</taxon>
        <taxon>Pentapetalae</taxon>
        <taxon>asterids</taxon>
        <taxon>lamiids</taxon>
        <taxon>Lamiales</taxon>
        <taxon>Oleaceae</taxon>
        <taxon>Oleeae</taxon>
        <taxon>Olea</taxon>
    </lineage>
</organism>
<dbReference type="Gramene" id="OE9A019291T1">
    <property type="protein sequence ID" value="OE9A019291C1"/>
    <property type="gene ID" value="OE9A019291"/>
</dbReference>
<protein>
    <submittedName>
        <fullName evidence="2">Uncharacterized protein</fullName>
    </submittedName>
</protein>
<accession>A0A8S0PZ52</accession>
<reference evidence="2 3" key="1">
    <citation type="submission" date="2019-12" db="EMBL/GenBank/DDBJ databases">
        <authorList>
            <person name="Alioto T."/>
            <person name="Alioto T."/>
            <person name="Gomez Garrido J."/>
        </authorList>
    </citation>
    <scope>NUCLEOTIDE SEQUENCE [LARGE SCALE GENOMIC DNA]</scope>
</reference>
<evidence type="ECO:0000313" key="3">
    <source>
        <dbReference type="Proteomes" id="UP000594638"/>
    </source>
</evidence>
<dbReference type="EMBL" id="CACTIH010000246">
    <property type="protein sequence ID" value="CAA2957975.1"/>
    <property type="molecule type" value="Genomic_DNA"/>
</dbReference>
<keyword evidence="1" id="KW-0732">Signal</keyword>
<comment type="caution">
    <text evidence="2">The sequence shown here is derived from an EMBL/GenBank/DDBJ whole genome shotgun (WGS) entry which is preliminary data.</text>
</comment>